<sequence length="267" mass="29818">CSLALLFYYHSLTSVVLALPLFNCPLRSTWKMPRTPKSPTTFSSKPYETCWNVSTPPISEEQNQTIAFAPNMTADSFHSLETDGSLSFISSTPSDLLFPAPLVDDYETLSKAKPHHGKKRSNNHIPRPPNAFILFRSSFIKQQHIPGTIEGNHSQLSKIVGACWQRLSFEERQVWQDRARAVRAEHKKKYPDYRFVRGGVPGGGGGGGSSGEEVTTKKPEKKKIPKFVNIERTLFSHQVSLKANSPPSPFRGPPSLRTDRKAARGRT</sequence>
<feature type="signal peptide" evidence="5">
    <location>
        <begin position="1"/>
        <end position="18"/>
    </location>
</feature>
<dbReference type="OrthoDB" id="6247875at2759"/>
<evidence type="ECO:0000259" key="6">
    <source>
        <dbReference type="PROSITE" id="PS50118"/>
    </source>
</evidence>
<dbReference type="EMBL" id="KV419399">
    <property type="protein sequence ID" value="KZS96445.1"/>
    <property type="molecule type" value="Genomic_DNA"/>
</dbReference>
<evidence type="ECO:0000256" key="2">
    <source>
        <dbReference type="ARBA" id="ARBA00023242"/>
    </source>
</evidence>
<name>A0A164XZU4_9AGAM</name>
<feature type="domain" description="HMG box" evidence="6">
    <location>
        <begin position="125"/>
        <end position="194"/>
    </location>
</feature>
<dbReference type="InterPro" id="IPR036910">
    <property type="entry name" value="HMG_box_dom_sf"/>
</dbReference>
<evidence type="ECO:0000256" key="1">
    <source>
        <dbReference type="ARBA" id="ARBA00023125"/>
    </source>
</evidence>
<dbReference type="Proteomes" id="UP000076722">
    <property type="component" value="Unassembled WGS sequence"/>
</dbReference>
<dbReference type="AlphaFoldDB" id="A0A164XZU4"/>
<dbReference type="GO" id="GO:0005634">
    <property type="term" value="C:nucleus"/>
    <property type="evidence" value="ECO:0007669"/>
    <property type="project" value="UniProtKB-UniRule"/>
</dbReference>
<feature type="non-terminal residue" evidence="7">
    <location>
        <position position="1"/>
    </location>
</feature>
<dbReference type="InterPro" id="IPR009071">
    <property type="entry name" value="HMG_box_dom"/>
</dbReference>
<dbReference type="SUPFAM" id="SSF47095">
    <property type="entry name" value="HMG-box"/>
    <property type="match status" value="1"/>
</dbReference>
<dbReference type="Gene3D" id="1.10.30.10">
    <property type="entry name" value="High mobility group box domain"/>
    <property type="match status" value="1"/>
</dbReference>
<reference evidence="7 8" key="1">
    <citation type="journal article" date="2016" name="Mol. Biol. Evol.">
        <title>Comparative Genomics of Early-Diverging Mushroom-Forming Fungi Provides Insights into the Origins of Lignocellulose Decay Capabilities.</title>
        <authorList>
            <person name="Nagy L.G."/>
            <person name="Riley R."/>
            <person name="Tritt A."/>
            <person name="Adam C."/>
            <person name="Daum C."/>
            <person name="Floudas D."/>
            <person name="Sun H."/>
            <person name="Yadav J.S."/>
            <person name="Pangilinan J."/>
            <person name="Larsson K.H."/>
            <person name="Matsuura K."/>
            <person name="Barry K."/>
            <person name="Labutti K."/>
            <person name="Kuo R."/>
            <person name="Ohm R.A."/>
            <person name="Bhattacharya S.S."/>
            <person name="Shirouzu T."/>
            <person name="Yoshinaga Y."/>
            <person name="Martin F.M."/>
            <person name="Grigoriev I.V."/>
            <person name="Hibbett D.S."/>
        </authorList>
    </citation>
    <scope>NUCLEOTIDE SEQUENCE [LARGE SCALE GENOMIC DNA]</scope>
    <source>
        <strain evidence="7 8">HHB9708</strain>
    </source>
</reference>
<dbReference type="Pfam" id="PF00505">
    <property type="entry name" value="HMG_box"/>
    <property type="match status" value="1"/>
</dbReference>
<dbReference type="GO" id="GO:0000978">
    <property type="term" value="F:RNA polymerase II cis-regulatory region sequence-specific DNA binding"/>
    <property type="evidence" value="ECO:0007669"/>
    <property type="project" value="TreeGrafter"/>
</dbReference>
<evidence type="ECO:0000256" key="5">
    <source>
        <dbReference type="SAM" id="SignalP"/>
    </source>
</evidence>
<dbReference type="GO" id="GO:0000981">
    <property type="term" value="F:DNA-binding transcription factor activity, RNA polymerase II-specific"/>
    <property type="evidence" value="ECO:0007669"/>
    <property type="project" value="TreeGrafter"/>
</dbReference>
<dbReference type="CDD" id="cd01389">
    <property type="entry name" value="HMG-box_ROX1-like"/>
    <property type="match status" value="1"/>
</dbReference>
<dbReference type="InterPro" id="IPR051356">
    <property type="entry name" value="SOX/SOX-like_TF"/>
</dbReference>
<dbReference type="PANTHER" id="PTHR45789:SF2">
    <property type="entry name" value="FI18025P1"/>
    <property type="match status" value="1"/>
</dbReference>
<dbReference type="STRING" id="1314777.A0A164XZU4"/>
<keyword evidence="8" id="KW-1185">Reference proteome</keyword>
<evidence type="ECO:0000313" key="7">
    <source>
        <dbReference type="EMBL" id="KZS96445.1"/>
    </source>
</evidence>
<organism evidence="7 8">
    <name type="scientific">Sistotremastrum niveocremeum HHB9708</name>
    <dbReference type="NCBI Taxonomy" id="1314777"/>
    <lineage>
        <taxon>Eukaryota</taxon>
        <taxon>Fungi</taxon>
        <taxon>Dikarya</taxon>
        <taxon>Basidiomycota</taxon>
        <taxon>Agaricomycotina</taxon>
        <taxon>Agaricomycetes</taxon>
        <taxon>Sistotremastrales</taxon>
        <taxon>Sistotremastraceae</taxon>
        <taxon>Sertulicium</taxon>
        <taxon>Sertulicium niveocremeum</taxon>
    </lineage>
</organism>
<feature type="region of interest" description="Disordered" evidence="4">
    <location>
        <begin position="238"/>
        <end position="267"/>
    </location>
</feature>
<dbReference type="PANTHER" id="PTHR45789">
    <property type="entry name" value="FI18025P1"/>
    <property type="match status" value="1"/>
</dbReference>
<accession>A0A164XZU4</accession>
<feature type="DNA-binding region" description="HMG box" evidence="3">
    <location>
        <begin position="125"/>
        <end position="194"/>
    </location>
</feature>
<gene>
    <name evidence="7" type="ORF">SISNIDRAFT_315289</name>
</gene>
<keyword evidence="1 3" id="KW-0238">DNA-binding</keyword>
<keyword evidence="5" id="KW-0732">Signal</keyword>
<dbReference type="PROSITE" id="PS50118">
    <property type="entry name" value="HMG_BOX_2"/>
    <property type="match status" value="1"/>
</dbReference>
<proteinExistence type="predicted"/>
<evidence type="ECO:0000313" key="8">
    <source>
        <dbReference type="Proteomes" id="UP000076722"/>
    </source>
</evidence>
<feature type="compositionally biased region" description="Gly residues" evidence="4">
    <location>
        <begin position="199"/>
        <end position="210"/>
    </location>
</feature>
<feature type="compositionally biased region" description="Basic and acidic residues" evidence="4">
    <location>
        <begin position="257"/>
        <end position="267"/>
    </location>
</feature>
<feature type="chain" id="PRO_5007854480" description="HMG box domain-containing protein" evidence="5">
    <location>
        <begin position="19"/>
        <end position="267"/>
    </location>
</feature>
<dbReference type="SMART" id="SM00398">
    <property type="entry name" value="HMG"/>
    <property type="match status" value="1"/>
</dbReference>
<evidence type="ECO:0000256" key="3">
    <source>
        <dbReference type="PROSITE-ProRule" id="PRU00267"/>
    </source>
</evidence>
<feature type="region of interest" description="Disordered" evidence="4">
    <location>
        <begin position="195"/>
        <end position="223"/>
    </location>
</feature>
<evidence type="ECO:0000256" key="4">
    <source>
        <dbReference type="SAM" id="MobiDB-lite"/>
    </source>
</evidence>
<keyword evidence="2 3" id="KW-0539">Nucleus</keyword>
<protein>
    <recommendedName>
        <fullName evidence="6">HMG box domain-containing protein</fullName>
    </recommendedName>
</protein>